<comment type="similarity">
    <text evidence="10 11">Belongs to the TonB-dependent receptor family.</text>
</comment>
<dbReference type="InterPro" id="IPR010917">
    <property type="entry name" value="TonB_rcpt_CS"/>
</dbReference>
<dbReference type="InterPro" id="IPR037066">
    <property type="entry name" value="Plug_dom_sf"/>
</dbReference>
<organism evidence="15 16">
    <name type="scientific">Thermovirga lienii (strain ATCC BAA-1197 / DSM 17291 / Cas60314)</name>
    <dbReference type="NCBI Taxonomy" id="580340"/>
    <lineage>
        <taxon>Bacteria</taxon>
        <taxon>Thermotogati</taxon>
        <taxon>Synergistota</taxon>
        <taxon>Synergistia</taxon>
        <taxon>Synergistales</taxon>
        <taxon>Thermovirgaceae</taxon>
        <taxon>Thermovirga</taxon>
    </lineage>
</organism>
<keyword evidence="6 11" id="KW-0798">TonB box</keyword>
<dbReference type="PANTHER" id="PTHR30069">
    <property type="entry name" value="TONB-DEPENDENT OUTER MEMBRANE RECEPTOR"/>
    <property type="match status" value="1"/>
</dbReference>
<accession>G7V5I5</accession>
<reference evidence="15 16" key="2">
    <citation type="journal article" date="2012" name="Stand. Genomic Sci.">
        <title>Genome sequence of the moderately thermophilic, amino-acid-degrading and sulfur-reducing bacterium Thermovirga lienii type strain (Cas60314(T)).</title>
        <authorList>
            <person name="Goker M."/>
            <person name="Saunders E."/>
            <person name="Lapidus A."/>
            <person name="Nolan M."/>
            <person name="Lucas S."/>
            <person name="Hammon N."/>
            <person name="Deshpande S."/>
            <person name="Cheng J.F."/>
            <person name="Han C."/>
            <person name="Tapia R."/>
            <person name="Goodwin L.A."/>
            <person name="Pitluck S."/>
            <person name="Liolios K."/>
            <person name="Mavromatis K."/>
            <person name="Pagani I."/>
            <person name="Ivanova N."/>
            <person name="Mikhailova N."/>
            <person name="Pati A."/>
            <person name="Chen A."/>
            <person name="Palaniappan K."/>
            <person name="Land M."/>
            <person name="Chang Y.J."/>
            <person name="Jeffries C.D."/>
            <person name="Brambilla E.M."/>
            <person name="Rohde M."/>
            <person name="Spring S."/>
            <person name="Detter J.C."/>
            <person name="Woyke T."/>
            <person name="Bristow J."/>
            <person name="Eisen J.A."/>
            <person name="Markowitz V."/>
            <person name="Hugenholtz P."/>
            <person name="Kyrpides N.C."/>
            <person name="Klenk H.P."/>
        </authorList>
    </citation>
    <scope>NUCLEOTIDE SEQUENCE [LARGE SCALE GENOMIC DNA]</scope>
    <source>
        <strain evidence="16">ATCC BAA-1197 / DSM 17291 / Cas60314</strain>
    </source>
</reference>
<evidence type="ECO:0000256" key="2">
    <source>
        <dbReference type="ARBA" id="ARBA00022448"/>
    </source>
</evidence>
<evidence type="ECO:0000256" key="4">
    <source>
        <dbReference type="ARBA" id="ARBA00022692"/>
    </source>
</evidence>
<keyword evidence="2 10" id="KW-0813">Transport</keyword>
<evidence type="ECO:0000256" key="3">
    <source>
        <dbReference type="ARBA" id="ARBA00022452"/>
    </source>
</evidence>
<evidence type="ECO:0000256" key="10">
    <source>
        <dbReference type="PROSITE-ProRule" id="PRU01360"/>
    </source>
</evidence>
<evidence type="ECO:0000313" key="16">
    <source>
        <dbReference type="Proteomes" id="UP000005868"/>
    </source>
</evidence>
<dbReference type="HOGENOM" id="CLU_008287_18_0_0"/>
<reference evidence="16" key="1">
    <citation type="submission" date="2011-10" db="EMBL/GenBank/DDBJ databases">
        <title>The complete genome of chromosome of Thermovirga lienii DSM 17291.</title>
        <authorList>
            <consortium name="US DOE Joint Genome Institute (JGI-PGF)"/>
            <person name="Lucas S."/>
            <person name="Copeland A."/>
            <person name="Lapidus A."/>
            <person name="Glavina del Rio T."/>
            <person name="Dalin E."/>
            <person name="Tice H."/>
            <person name="Bruce D."/>
            <person name="Goodwin L."/>
            <person name="Pitluck S."/>
            <person name="Peters L."/>
            <person name="Mikhailova N."/>
            <person name="Saunders E."/>
            <person name="Kyrpides N."/>
            <person name="Mavromatis K."/>
            <person name="Ivanova N."/>
            <person name="Last F.I."/>
            <person name="Brettin T."/>
            <person name="Detter J.C."/>
            <person name="Han C."/>
            <person name="Larimer F."/>
            <person name="Land M."/>
            <person name="Hauser L."/>
            <person name="Markowitz V."/>
            <person name="Cheng J.-F."/>
            <person name="Hugenholtz P."/>
            <person name="Woyke T."/>
            <person name="Wu D."/>
            <person name="Spring S."/>
            <person name="Schroeder M."/>
            <person name="Brambilla E.-M."/>
            <person name="Klenk H.-P."/>
            <person name="Eisen J.A."/>
        </authorList>
    </citation>
    <scope>NUCLEOTIDE SEQUENCE [LARGE SCALE GENOMIC DNA]</scope>
    <source>
        <strain evidence="16">ATCC BAA-1197 / DSM 17291 / Cas60314</strain>
    </source>
</reference>
<keyword evidence="9 10" id="KW-0998">Cell outer membrane</keyword>
<feature type="domain" description="TonB-dependent receptor-like beta-barrel" evidence="13">
    <location>
        <begin position="173"/>
        <end position="574"/>
    </location>
</feature>
<dbReference type="STRING" id="580340.Tlie_0066"/>
<dbReference type="Pfam" id="PF07715">
    <property type="entry name" value="Plug"/>
    <property type="match status" value="1"/>
</dbReference>
<dbReference type="Gene3D" id="2.40.170.20">
    <property type="entry name" value="TonB-dependent receptor, beta-barrel domain"/>
    <property type="match status" value="1"/>
</dbReference>
<dbReference type="GO" id="GO:0015344">
    <property type="term" value="F:siderophore uptake transmembrane transporter activity"/>
    <property type="evidence" value="ECO:0007669"/>
    <property type="project" value="TreeGrafter"/>
</dbReference>
<evidence type="ECO:0000259" key="14">
    <source>
        <dbReference type="Pfam" id="PF07715"/>
    </source>
</evidence>
<evidence type="ECO:0000256" key="12">
    <source>
        <dbReference type="SAM" id="SignalP"/>
    </source>
</evidence>
<dbReference type="KEGG" id="tli:Tlie_0066"/>
<evidence type="ECO:0000256" key="7">
    <source>
        <dbReference type="ARBA" id="ARBA00023136"/>
    </source>
</evidence>
<keyword evidence="3 10" id="KW-1134">Transmembrane beta strand</keyword>
<dbReference type="PROSITE" id="PS52016">
    <property type="entry name" value="TONB_DEPENDENT_REC_3"/>
    <property type="match status" value="1"/>
</dbReference>
<comment type="subcellular location">
    <subcellularLocation>
        <location evidence="1 10">Cell outer membrane</location>
        <topology evidence="1 10">Multi-pass membrane protein</topology>
    </subcellularLocation>
</comment>
<keyword evidence="5 12" id="KW-0732">Signal</keyword>
<dbReference type="Proteomes" id="UP000005868">
    <property type="component" value="Chromosome"/>
</dbReference>
<dbReference type="Pfam" id="PF00593">
    <property type="entry name" value="TonB_dep_Rec_b-barrel"/>
    <property type="match status" value="1"/>
</dbReference>
<dbReference type="GO" id="GO:0009279">
    <property type="term" value="C:cell outer membrane"/>
    <property type="evidence" value="ECO:0007669"/>
    <property type="project" value="UniProtKB-SubCell"/>
</dbReference>
<dbReference type="OrthoDB" id="1631017at2"/>
<evidence type="ECO:0000256" key="1">
    <source>
        <dbReference type="ARBA" id="ARBA00004571"/>
    </source>
</evidence>
<feature type="chain" id="PRO_5003504449" evidence="12">
    <location>
        <begin position="28"/>
        <end position="604"/>
    </location>
</feature>
<dbReference type="PROSITE" id="PS01156">
    <property type="entry name" value="TONB_DEPENDENT_REC_2"/>
    <property type="match status" value="1"/>
</dbReference>
<dbReference type="InterPro" id="IPR000531">
    <property type="entry name" value="Beta-barrel_TonB"/>
</dbReference>
<proteinExistence type="inferred from homology"/>
<keyword evidence="4 10" id="KW-0812">Transmembrane</keyword>
<keyword evidence="7 10" id="KW-0472">Membrane</keyword>
<dbReference type="GO" id="GO:0044718">
    <property type="term" value="P:siderophore transmembrane transport"/>
    <property type="evidence" value="ECO:0007669"/>
    <property type="project" value="TreeGrafter"/>
</dbReference>
<evidence type="ECO:0000256" key="9">
    <source>
        <dbReference type="ARBA" id="ARBA00023237"/>
    </source>
</evidence>
<dbReference type="PANTHER" id="PTHR30069:SF29">
    <property type="entry name" value="HEMOGLOBIN AND HEMOGLOBIN-HAPTOGLOBIN-BINDING PROTEIN 1-RELATED"/>
    <property type="match status" value="1"/>
</dbReference>
<feature type="domain" description="TonB-dependent receptor plug" evidence="14">
    <location>
        <begin position="47"/>
        <end position="157"/>
    </location>
</feature>
<keyword evidence="8 15" id="KW-0675">Receptor</keyword>
<dbReference type="eggNOG" id="COG4771">
    <property type="taxonomic scope" value="Bacteria"/>
</dbReference>
<evidence type="ECO:0000313" key="15">
    <source>
        <dbReference type="EMBL" id="AER65812.1"/>
    </source>
</evidence>
<dbReference type="AlphaFoldDB" id="G7V5I5"/>
<keyword evidence="16" id="KW-1185">Reference proteome</keyword>
<evidence type="ECO:0000259" key="13">
    <source>
        <dbReference type="Pfam" id="PF00593"/>
    </source>
</evidence>
<dbReference type="CDD" id="cd01347">
    <property type="entry name" value="ligand_gated_channel"/>
    <property type="match status" value="1"/>
</dbReference>
<protein>
    <submittedName>
        <fullName evidence="15">TonB-dependent receptor plug</fullName>
    </submittedName>
</protein>
<evidence type="ECO:0000256" key="11">
    <source>
        <dbReference type="RuleBase" id="RU003357"/>
    </source>
</evidence>
<feature type="signal peptide" evidence="12">
    <location>
        <begin position="1"/>
        <end position="27"/>
    </location>
</feature>
<sequence>MKLGRLFPGFLAIAAMVVGLWAGASFAQEALTLEPEVVTGSRIYQSLKEVPAATYVVTTEDIERSGATELGELLSSTVPGIYISSRNGSTQEDNIKLRGIVTEVLVLMDGVPYYKASNVAGAAAYDLRSIPLEDIERIEVVKGAGSALYGSMAAAGVINIITKKPLGEGVKITGGAGTNDWREGSFSGWTSEGDFSARVWYGHSEEGESRLSWNGTVIDKNLDYDQDSGGLTLKSGPFTFSGVWGKYTSRWTYNGDEDQQKNDYSRFYVKWEGETARAILYRHEEEKEYKDPWSRSFYDDISWGAEFSKNLSWRDNLVSWGMSFRNEKLSGDTEGKRKNYAPFIEISRPVGDFILNAGLRYEIWDQDNAKDYKELNPKLSLSYQTLNGNLWYLSAGRFFAMPSFYEIAGDGVWVLPNPDLKPEKGYSYELGVKGEDEDGPWSANMFYMDMEDKIVWSDLGNWTGEYDNVNKYRAWGLELSRRWKISSLWDLELGATWMRAEEKKNNQWERARTPEWDVDASFIYTNGPLSGQVVLHYLGNRNEGQGVESNVTTVDASLEYKGKPYTIRLSAYNIFDEDYWASESWGTYYYGPERRAYLTLEYQF</sequence>
<dbReference type="EMBL" id="CP003096">
    <property type="protein sequence ID" value="AER65812.1"/>
    <property type="molecule type" value="Genomic_DNA"/>
</dbReference>
<name>G7V5I5_THELD</name>
<gene>
    <name evidence="15" type="ordered locus">Tlie_0066</name>
</gene>
<dbReference type="SUPFAM" id="SSF56935">
    <property type="entry name" value="Porins"/>
    <property type="match status" value="1"/>
</dbReference>
<evidence type="ECO:0000256" key="8">
    <source>
        <dbReference type="ARBA" id="ARBA00023170"/>
    </source>
</evidence>
<evidence type="ECO:0000256" key="5">
    <source>
        <dbReference type="ARBA" id="ARBA00022729"/>
    </source>
</evidence>
<dbReference type="InterPro" id="IPR012910">
    <property type="entry name" value="Plug_dom"/>
</dbReference>
<evidence type="ECO:0000256" key="6">
    <source>
        <dbReference type="ARBA" id="ARBA00023077"/>
    </source>
</evidence>
<dbReference type="InterPro" id="IPR036942">
    <property type="entry name" value="Beta-barrel_TonB_sf"/>
</dbReference>
<dbReference type="InterPro" id="IPR039426">
    <property type="entry name" value="TonB-dep_rcpt-like"/>
</dbReference>
<dbReference type="Gene3D" id="2.170.130.10">
    <property type="entry name" value="TonB-dependent receptor, plug domain"/>
    <property type="match status" value="1"/>
</dbReference>